<dbReference type="UCSC" id="Y116F11A.3">
    <property type="organism name" value="c. elegans"/>
</dbReference>
<dbReference type="KEGG" id="cel:CELE_Y116F11A.3"/>
<protein>
    <submittedName>
        <fullName evidence="2">Saposin B-type domain-containing protein</fullName>
    </submittedName>
</protein>
<accession>Q9U3T3</accession>
<evidence type="ECO:0000313" key="3">
    <source>
        <dbReference type="Proteomes" id="UP000001940"/>
    </source>
</evidence>
<dbReference type="CTD" id="191010"/>
<dbReference type="HOGENOM" id="CLU_2063609_0_0_1"/>
<feature type="signal peptide" evidence="1">
    <location>
        <begin position="1"/>
        <end position="19"/>
    </location>
</feature>
<dbReference type="PaxDb" id="6239-Y116F11A.3"/>
<keyword evidence="1" id="KW-0732">Signal</keyword>
<proteinExistence type="predicted"/>
<dbReference type="AGR" id="WB:WBGene00013817"/>
<feature type="chain" id="PRO_5004335029" evidence="1">
    <location>
        <begin position="20"/>
        <end position="119"/>
    </location>
</feature>
<name>Q9U3T3_CAEEL</name>
<dbReference type="Bgee" id="WBGene00013817">
    <property type="expression patterns" value="Expressed in multicellular organism and 2 other cell types or tissues"/>
</dbReference>
<dbReference type="EMBL" id="BX284605">
    <property type="protein sequence ID" value="CAB60761.2"/>
    <property type="molecule type" value="Genomic_DNA"/>
</dbReference>
<dbReference type="FunCoup" id="Q9U3T3">
    <property type="interactions" value="259"/>
</dbReference>
<dbReference type="WormBase" id="Y116F11A.3">
    <property type="protein sequence ID" value="CE28970"/>
    <property type="gene ID" value="WBGene00013817"/>
</dbReference>
<dbReference type="RefSeq" id="NP_507819.1">
    <property type="nucleotide sequence ID" value="NM_075418.1"/>
</dbReference>
<sequence length="119" mass="13955">MKFSKLLILLLVLTPFCSAEWYNNQTDACNYCGQMVFGLLLQNDVETLISTNRLVSKYNFCPNYAPGWQLDSCVAFLDYTFSFFYRIYYAINFPIRDYICVPICGNSGENFEIIFKKRR</sequence>
<dbReference type="OMA" id="RIYYAIN"/>
<dbReference type="InParanoid" id="Q9U3T3"/>
<organism evidence="2 3">
    <name type="scientific">Caenorhabditis elegans</name>
    <dbReference type="NCBI Taxonomy" id="6239"/>
    <lineage>
        <taxon>Eukaryota</taxon>
        <taxon>Metazoa</taxon>
        <taxon>Ecdysozoa</taxon>
        <taxon>Nematoda</taxon>
        <taxon>Chromadorea</taxon>
        <taxon>Rhabditida</taxon>
        <taxon>Rhabditina</taxon>
        <taxon>Rhabditomorpha</taxon>
        <taxon>Rhabditoidea</taxon>
        <taxon>Rhabditidae</taxon>
        <taxon>Peloderinae</taxon>
        <taxon>Caenorhabditis</taxon>
    </lineage>
</organism>
<evidence type="ECO:0000256" key="1">
    <source>
        <dbReference type="SAM" id="SignalP"/>
    </source>
</evidence>
<dbReference type="OrthoDB" id="5796299at2759"/>
<dbReference type="GeneID" id="191010"/>
<gene>
    <name evidence="2" type="ORF">CELE_Y116F11A.3</name>
    <name evidence="2 4" type="ORF">Y116F11A.3</name>
</gene>
<keyword evidence="3" id="KW-1185">Reference proteome</keyword>
<dbReference type="AlphaFoldDB" id="Q9U3T3"/>
<dbReference type="Proteomes" id="UP000001940">
    <property type="component" value="Chromosome V"/>
</dbReference>
<reference evidence="2 3" key="1">
    <citation type="journal article" date="1998" name="Science">
        <title>Genome sequence of the nematode C. elegans: a platform for investigating biology.</title>
        <authorList>
            <consortium name="The C. elegans sequencing consortium"/>
            <person name="Sulson J.E."/>
            <person name="Waterston R."/>
        </authorList>
    </citation>
    <scope>NUCLEOTIDE SEQUENCE [LARGE SCALE GENOMIC DNA]</scope>
    <source>
        <strain evidence="2 3">Bristol N2</strain>
    </source>
</reference>
<evidence type="ECO:0000313" key="4">
    <source>
        <dbReference type="WormBase" id="Y116F11A.3"/>
    </source>
</evidence>
<evidence type="ECO:0000313" key="2">
    <source>
        <dbReference type="EMBL" id="CAB60761.2"/>
    </source>
</evidence>
<dbReference type="eggNOG" id="ENOG502T9TW">
    <property type="taxonomic scope" value="Eukaryota"/>
</dbReference>